<dbReference type="AlphaFoldDB" id="A0A512BLY4"/>
<accession>A0A512BLY4</accession>
<name>A0A512BLY4_9HYPH</name>
<dbReference type="EMBL" id="BJYU01000004">
    <property type="protein sequence ID" value="GEO12972.1"/>
    <property type="molecule type" value="Genomic_DNA"/>
</dbReference>
<sequence>MRMDDNEHISLHELRGFASDNLRDAFKEAEAISCGTKCRQYLCSLSLSSPEQANVTPAQFENAIDRIEAEFDLSDQPRHCLP</sequence>
<protein>
    <submittedName>
        <fullName evidence="1">Uncharacterized protein</fullName>
    </submittedName>
</protein>
<keyword evidence="2" id="KW-1185">Reference proteome</keyword>
<reference evidence="1 2" key="1">
    <citation type="submission" date="2019-07" db="EMBL/GenBank/DDBJ databases">
        <title>Whole genome shotgun sequence of Microvirga aerophila NBRC 106136.</title>
        <authorList>
            <person name="Hosoyama A."/>
            <person name="Uohara A."/>
            <person name="Ohji S."/>
            <person name="Ichikawa N."/>
        </authorList>
    </citation>
    <scope>NUCLEOTIDE SEQUENCE [LARGE SCALE GENOMIC DNA]</scope>
    <source>
        <strain evidence="1 2">NBRC 106136</strain>
    </source>
</reference>
<gene>
    <name evidence="1" type="ORF">MAE02_06680</name>
</gene>
<dbReference type="RefSeq" id="WP_174799915.1">
    <property type="nucleotide sequence ID" value="NZ_BJYU01000004.1"/>
</dbReference>
<evidence type="ECO:0000313" key="1">
    <source>
        <dbReference type="EMBL" id="GEO12972.1"/>
    </source>
</evidence>
<proteinExistence type="predicted"/>
<dbReference type="Proteomes" id="UP000321085">
    <property type="component" value="Unassembled WGS sequence"/>
</dbReference>
<evidence type="ECO:0000313" key="2">
    <source>
        <dbReference type="Proteomes" id="UP000321085"/>
    </source>
</evidence>
<comment type="caution">
    <text evidence="1">The sequence shown here is derived from an EMBL/GenBank/DDBJ whole genome shotgun (WGS) entry which is preliminary data.</text>
</comment>
<organism evidence="1 2">
    <name type="scientific">Microvirga aerophila</name>
    <dbReference type="NCBI Taxonomy" id="670291"/>
    <lineage>
        <taxon>Bacteria</taxon>
        <taxon>Pseudomonadati</taxon>
        <taxon>Pseudomonadota</taxon>
        <taxon>Alphaproteobacteria</taxon>
        <taxon>Hyphomicrobiales</taxon>
        <taxon>Methylobacteriaceae</taxon>
        <taxon>Microvirga</taxon>
    </lineage>
</organism>